<dbReference type="Pfam" id="PF04172">
    <property type="entry name" value="LrgB"/>
    <property type="match status" value="1"/>
</dbReference>
<dbReference type="EMBL" id="DXEU01000050">
    <property type="protein sequence ID" value="HIX51727.1"/>
    <property type="molecule type" value="Genomic_DNA"/>
</dbReference>
<keyword evidence="4 5" id="KW-0472">Membrane</keyword>
<dbReference type="GO" id="GO:0016020">
    <property type="term" value="C:membrane"/>
    <property type="evidence" value="ECO:0007669"/>
    <property type="project" value="UniProtKB-SubCell"/>
</dbReference>
<evidence type="ECO:0000313" key="6">
    <source>
        <dbReference type="EMBL" id="HIX51727.1"/>
    </source>
</evidence>
<comment type="caution">
    <text evidence="6">The sequence shown here is derived from an EMBL/GenBank/DDBJ whole genome shotgun (WGS) entry which is preliminary data.</text>
</comment>
<protein>
    <submittedName>
        <fullName evidence="6">LrgB family protein</fullName>
    </submittedName>
</protein>
<evidence type="ECO:0000256" key="2">
    <source>
        <dbReference type="ARBA" id="ARBA00022692"/>
    </source>
</evidence>
<evidence type="ECO:0000256" key="4">
    <source>
        <dbReference type="ARBA" id="ARBA00023136"/>
    </source>
</evidence>
<dbReference type="PANTHER" id="PTHR30249">
    <property type="entry name" value="PUTATIVE SEROTONIN TRANSPORTER"/>
    <property type="match status" value="1"/>
</dbReference>
<dbReference type="PANTHER" id="PTHR30249:SF0">
    <property type="entry name" value="PLASTIDAL GLYCOLATE_GLYCERATE TRANSLOCATOR 1, CHLOROPLASTIC"/>
    <property type="match status" value="1"/>
</dbReference>
<keyword evidence="2 5" id="KW-0812">Transmembrane</keyword>
<dbReference type="Proteomes" id="UP000886780">
    <property type="component" value="Unassembled WGS sequence"/>
</dbReference>
<sequence length="230" mass="24007">MRDAFASSAYFGAVLSVAAYSFGMWLKKKTGLAVCNPLLVAAVIIVPVLLVSGITYDEYMLGAENISYLLTPATVCLAIPLYKQLRLLKENKAAVFCSIAAGVAANALTIFVLCLLFKMEHVHYVTLLPKSITTAIGMGVSEEAGGIVTLTVVSIIITGVSGVIMSEALFKLFKLEEPIARGLALGNGAHAIGTAKALELGEVEGAMSSLAIAVAGLMTVVVVPFIANLI</sequence>
<proteinExistence type="predicted"/>
<reference evidence="6" key="1">
    <citation type="journal article" date="2021" name="PeerJ">
        <title>Extensive microbial diversity within the chicken gut microbiome revealed by metagenomics and culture.</title>
        <authorList>
            <person name="Gilroy R."/>
            <person name="Ravi A."/>
            <person name="Getino M."/>
            <person name="Pursley I."/>
            <person name="Horton D.L."/>
            <person name="Alikhan N.F."/>
            <person name="Baker D."/>
            <person name="Gharbi K."/>
            <person name="Hall N."/>
            <person name="Watson M."/>
            <person name="Adriaenssens E.M."/>
            <person name="Foster-Nyarko E."/>
            <person name="Jarju S."/>
            <person name="Secka A."/>
            <person name="Antonio M."/>
            <person name="Oren A."/>
            <person name="Chaudhuri R.R."/>
            <person name="La Ragione R."/>
            <person name="Hildebrand F."/>
            <person name="Pallen M.J."/>
        </authorList>
    </citation>
    <scope>NUCLEOTIDE SEQUENCE</scope>
    <source>
        <strain evidence="6">ChiGjej4B4-12881</strain>
    </source>
</reference>
<gene>
    <name evidence="6" type="ORF">IAA28_02845</name>
</gene>
<dbReference type="AlphaFoldDB" id="A0A9D2AVF0"/>
<evidence type="ECO:0000256" key="1">
    <source>
        <dbReference type="ARBA" id="ARBA00004141"/>
    </source>
</evidence>
<dbReference type="InterPro" id="IPR007300">
    <property type="entry name" value="CidB/LrgB"/>
</dbReference>
<accession>A0A9D2AVF0</accession>
<evidence type="ECO:0000256" key="3">
    <source>
        <dbReference type="ARBA" id="ARBA00022989"/>
    </source>
</evidence>
<feature type="transmembrane region" description="Helical" evidence="5">
    <location>
        <begin position="94"/>
        <end position="119"/>
    </location>
</feature>
<feature type="transmembrane region" description="Helical" evidence="5">
    <location>
        <begin position="6"/>
        <end position="26"/>
    </location>
</feature>
<evidence type="ECO:0000313" key="7">
    <source>
        <dbReference type="Proteomes" id="UP000886780"/>
    </source>
</evidence>
<comment type="subcellular location">
    <subcellularLocation>
        <location evidence="1">Membrane</location>
        <topology evidence="1">Multi-pass membrane protein</topology>
    </subcellularLocation>
</comment>
<reference evidence="6" key="2">
    <citation type="submission" date="2021-04" db="EMBL/GenBank/DDBJ databases">
        <authorList>
            <person name="Gilroy R."/>
        </authorList>
    </citation>
    <scope>NUCLEOTIDE SEQUENCE</scope>
    <source>
        <strain evidence="6">ChiGjej4B4-12881</strain>
    </source>
</reference>
<feature type="transmembrane region" description="Helical" evidence="5">
    <location>
        <begin position="33"/>
        <end position="54"/>
    </location>
</feature>
<feature type="transmembrane region" description="Helical" evidence="5">
    <location>
        <begin position="206"/>
        <end position="227"/>
    </location>
</feature>
<keyword evidence="3 5" id="KW-1133">Transmembrane helix</keyword>
<evidence type="ECO:0000256" key="5">
    <source>
        <dbReference type="SAM" id="Phobius"/>
    </source>
</evidence>
<organism evidence="6 7">
    <name type="scientific">Candidatus Lachnoclostridium stercoripullorum</name>
    <dbReference type="NCBI Taxonomy" id="2838635"/>
    <lineage>
        <taxon>Bacteria</taxon>
        <taxon>Bacillati</taxon>
        <taxon>Bacillota</taxon>
        <taxon>Clostridia</taxon>
        <taxon>Lachnospirales</taxon>
        <taxon>Lachnospiraceae</taxon>
    </lineage>
</organism>
<name>A0A9D2AVF0_9FIRM</name>
<feature type="transmembrane region" description="Helical" evidence="5">
    <location>
        <begin position="144"/>
        <end position="165"/>
    </location>
</feature>
<feature type="transmembrane region" description="Helical" evidence="5">
    <location>
        <begin position="66"/>
        <end position="82"/>
    </location>
</feature>